<feature type="domain" description="Aminoacyl-transfer RNA synthetases class-II family profile" evidence="1">
    <location>
        <begin position="70"/>
        <end position="256"/>
    </location>
</feature>
<dbReference type="AlphaFoldDB" id="A0AAC9QSK0"/>
<evidence type="ECO:0000313" key="2">
    <source>
        <dbReference type="EMBL" id="ARD64970.1"/>
    </source>
</evidence>
<keyword evidence="2" id="KW-0436">Ligase</keyword>
<dbReference type="NCBIfam" id="TIGR02367">
    <property type="entry name" value="PylS_Cterm"/>
    <property type="match status" value="1"/>
</dbReference>
<gene>
    <name evidence="2" type="ORF">B2M23_05170</name>
</gene>
<dbReference type="GO" id="GO:0016740">
    <property type="term" value="F:transferase activity"/>
    <property type="evidence" value="ECO:0007669"/>
    <property type="project" value="UniProtKB-ARBA"/>
</dbReference>
<dbReference type="Gene3D" id="3.30.930.10">
    <property type="entry name" value="Bira Bifunctional Protein, Domain 2"/>
    <property type="match status" value="1"/>
</dbReference>
<dbReference type="InterPro" id="IPR023877">
    <property type="entry name" value="Pyrrolysyl-tRNA_ligase_C"/>
</dbReference>
<evidence type="ECO:0000259" key="1">
    <source>
        <dbReference type="PROSITE" id="PS50862"/>
    </source>
</evidence>
<protein>
    <submittedName>
        <fullName evidence="2">Pyrrolysine--tRNA(Pyl) ligase large subunit</fullName>
    </submittedName>
</protein>
<reference evidence="3" key="1">
    <citation type="journal article" date="2017" name="Sci. Rep.">
        <title>Determination of the Genome and Primary Transcriptome of Syngas Fermenting Eubacterium limosum ATCC 8486.</title>
        <authorList>
            <person name="Song Y."/>
            <person name="Shin J."/>
            <person name="Jeong Y."/>
            <person name="Jin S."/>
            <person name="Lee J.K."/>
            <person name="Kim D.R."/>
            <person name="Kim S.C."/>
            <person name="Cho S."/>
            <person name="Cho B.K."/>
        </authorList>
    </citation>
    <scope>NUCLEOTIDE SEQUENCE [LARGE SCALE GENOMIC DNA]</scope>
    <source>
        <strain evidence="3">ATCC 8486</strain>
    </source>
</reference>
<organism evidence="2 3">
    <name type="scientific">Eubacterium limosum</name>
    <dbReference type="NCBI Taxonomy" id="1736"/>
    <lineage>
        <taxon>Bacteria</taxon>
        <taxon>Bacillati</taxon>
        <taxon>Bacillota</taxon>
        <taxon>Clostridia</taxon>
        <taxon>Eubacteriales</taxon>
        <taxon>Eubacteriaceae</taxon>
        <taxon>Eubacterium</taxon>
    </lineage>
</organism>
<dbReference type="Gene3D" id="1.10.287.540">
    <property type="entry name" value="Helix hairpin bin"/>
    <property type="match status" value="1"/>
</dbReference>
<dbReference type="GO" id="GO:0004812">
    <property type="term" value="F:aminoacyl-tRNA ligase activity"/>
    <property type="evidence" value="ECO:0007669"/>
    <property type="project" value="InterPro"/>
</dbReference>
<dbReference type="InterPro" id="IPR041616">
    <property type="entry name" value="PheRS_beta_core"/>
</dbReference>
<dbReference type="EMBL" id="CP019962">
    <property type="protein sequence ID" value="ARD64970.1"/>
    <property type="molecule type" value="Genomic_DNA"/>
</dbReference>
<dbReference type="InterPro" id="IPR006195">
    <property type="entry name" value="aa-tRNA-synth_II"/>
</dbReference>
<dbReference type="Pfam" id="PF17759">
    <property type="entry name" value="tRNA_synthFbeta"/>
    <property type="match status" value="1"/>
</dbReference>
<evidence type="ECO:0000313" key="3">
    <source>
        <dbReference type="Proteomes" id="UP000192391"/>
    </source>
</evidence>
<dbReference type="SUPFAM" id="SSF55681">
    <property type="entry name" value="Class II aaRS and biotin synthetases"/>
    <property type="match status" value="1"/>
</dbReference>
<sequence>MNQAQNITFTPAQADRLRELGQDFDEPLTFDTAALRETAYKKFEREQIARGKRRLATMKAEKGRPALPQLQEALARALTAEGFVQVMTPTIIPRKFLERMTIDDAHALHSQVFWVDHNKCLRPMLAPNLYEVSKNLLGIWKTPVQIFEIGSCFRKESQGRRHLNEFTMLNLVEWGTPMDERDERIRQLAAVVMKAAGIEDYSFEQEDSVVYGDTIDVVQGDVELGSSSKGPHALDPAWGIMEPWVGIGFGLERLIMTRDKAPNIHSVGRSVSYLDGVRLNIK</sequence>
<dbReference type="InterPro" id="IPR045864">
    <property type="entry name" value="aa-tRNA-synth_II/BPL/LPL"/>
</dbReference>
<dbReference type="KEGG" id="elim:B2M23_05170"/>
<dbReference type="PROSITE" id="PS50862">
    <property type="entry name" value="AA_TRNA_LIGASE_II"/>
    <property type="match status" value="1"/>
</dbReference>
<dbReference type="Proteomes" id="UP000192391">
    <property type="component" value="Chromosome"/>
</dbReference>
<dbReference type="RefSeq" id="WP_038352114.1">
    <property type="nucleotide sequence ID" value="NZ_CP019962.1"/>
</dbReference>
<dbReference type="GO" id="GO:0140096">
    <property type="term" value="F:catalytic activity, acting on a protein"/>
    <property type="evidence" value="ECO:0007669"/>
    <property type="project" value="UniProtKB-ARBA"/>
</dbReference>
<proteinExistence type="predicted"/>
<accession>A0AAC9QSK0</accession>
<name>A0AAC9QSK0_EUBLI</name>